<name>A0AA89BYS3_PINIB</name>
<gene>
    <name evidence="1" type="ORF">FSP39_015462</name>
</gene>
<organism evidence="1 2">
    <name type="scientific">Pinctada imbricata</name>
    <name type="common">Atlantic pearl-oyster</name>
    <name type="synonym">Pinctada martensii</name>
    <dbReference type="NCBI Taxonomy" id="66713"/>
    <lineage>
        <taxon>Eukaryota</taxon>
        <taxon>Metazoa</taxon>
        <taxon>Spiralia</taxon>
        <taxon>Lophotrochozoa</taxon>
        <taxon>Mollusca</taxon>
        <taxon>Bivalvia</taxon>
        <taxon>Autobranchia</taxon>
        <taxon>Pteriomorphia</taxon>
        <taxon>Pterioida</taxon>
        <taxon>Pterioidea</taxon>
        <taxon>Pteriidae</taxon>
        <taxon>Pinctada</taxon>
    </lineage>
</organism>
<evidence type="ECO:0000313" key="2">
    <source>
        <dbReference type="Proteomes" id="UP001186944"/>
    </source>
</evidence>
<accession>A0AA89BYS3</accession>
<dbReference type="EMBL" id="VSWD01000008">
    <property type="protein sequence ID" value="KAK3095504.1"/>
    <property type="molecule type" value="Genomic_DNA"/>
</dbReference>
<evidence type="ECO:0008006" key="3">
    <source>
        <dbReference type="Google" id="ProtNLM"/>
    </source>
</evidence>
<dbReference type="Proteomes" id="UP001186944">
    <property type="component" value="Unassembled WGS sequence"/>
</dbReference>
<sequence>QLFLWREKFERLRKYSANQNQYLIISYKTGKVEHRKGPCIMYLNPVEHLSIREVSMTSLDANEALVVYKQDQETKAVERYVQFGPTMFMPLANEWLHNFSWHGTDPSNKTQMIPGSNNFDKLQIIPGQFYYNVDEVRTADDAPLRVKLMLFYELKDIETMLNATKDPMADFINCMCADVVAFASKYTYIEFMERSSELNDMANYPQLMERSKKIGFEVSKVVYRGYHAHEALQKLHDTSIQTRTNLKIAFEVQVHNYCLELKDLSGLEQKMEVEGLIHMQSMEKSQKQHKLGMELLDEQKKIERLTSDKKAELKAKVLEDTQKLEMYTQLSQWNVDLNTYLKSKVHYPEKVVRIVADKDAANFHLHHS</sequence>
<protein>
    <recommendedName>
        <fullName evidence="3">Band 7 domain-containing protein</fullName>
    </recommendedName>
</protein>
<dbReference type="AlphaFoldDB" id="A0AA89BYS3"/>
<feature type="non-terminal residue" evidence="1">
    <location>
        <position position="1"/>
    </location>
</feature>
<comment type="caution">
    <text evidence="1">The sequence shown here is derived from an EMBL/GenBank/DDBJ whole genome shotgun (WGS) entry which is preliminary data.</text>
</comment>
<proteinExistence type="predicted"/>
<keyword evidence="2" id="KW-1185">Reference proteome</keyword>
<evidence type="ECO:0000313" key="1">
    <source>
        <dbReference type="EMBL" id="KAK3095504.1"/>
    </source>
</evidence>
<reference evidence="1" key="1">
    <citation type="submission" date="2019-08" db="EMBL/GenBank/DDBJ databases">
        <title>The improved chromosome-level genome for the pearl oyster Pinctada fucata martensii using PacBio sequencing and Hi-C.</title>
        <authorList>
            <person name="Zheng Z."/>
        </authorList>
    </citation>
    <scope>NUCLEOTIDE SEQUENCE</scope>
    <source>
        <strain evidence="1">ZZ-2019</strain>
        <tissue evidence="1">Adductor muscle</tissue>
    </source>
</reference>